<evidence type="ECO:0000256" key="5">
    <source>
        <dbReference type="ARBA" id="ARBA00023172"/>
    </source>
</evidence>
<sequence length="195" mass="22077">MYPTIILELIDDLKKLPGIGEKTAERLALHLTNWDSEDLKHFGTHLIELKTNISFCDICGLLTDDHICSICKDETKDKTQIMVVSDSKDVFAIEKTKTFHGNYHVLNGLIDFSKGIEPKDLNFDKLTNRVKDIKEIIIATNSNVEGELTAQYIKSLYKDLDLTISRLGYGLPVGADLKYADQLTLTKAVENRQKY</sequence>
<evidence type="ECO:0000256" key="6">
    <source>
        <dbReference type="ARBA" id="ARBA00023204"/>
    </source>
</evidence>
<keyword evidence="1 7" id="KW-0479">Metal-binding</keyword>
<keyword evidence="2 7" id="KW-0227">DNA damage</keyword>
<dbReference type="Pfam" id="PF21176">
    <property type="entry name" value="RecR_HhH"/>
    <property type="match status" value="1"/>
</dbReference>
<dbReference type="InterPro" id="IPR006171">
    <property type="entry name" value="TOPRIM_dom"/>
</dbReference>
<comment type="function">
    <text evidence="7">May play a role in DNA repair. It seems to be involved in an RecBC-independent recombinational process of DNA repair. It may act with RecF and RecO.</text>
</comment>
<organism evidence="9 10">
    <name type="scientific">Acholeplasma laidlawii</name>
    <dbReference type="NCBI Taxonomy" id="2148"/>
    <lineage>
        <taxon>Bacteria</taxon>
        <taxon>Bacillati</taxon>
        <taxon>Mycoplasmatota</taxon>
        <taxon>Mollicutes</taxon>
        <taxon>Acholeplasmatales</taxon>
        <taxon>Acholeplasmataceae</taxon>
        <taxon>Acholeplasma</taxon>
    </lineage>
</organism>
<keyword evidence="5 7" id="KW-0233">DNA recombination</keyword>
<dbReference type="Gene3D" id="3.40.1360.10">
    <property type="match status" value="1"/>
</dbReference>
<dbReference type="GO" id="GO:0003677">
    <property type="term" value="F:DNA binding"/>
    <property type="evidence" value="ECO:0007669"/>
    <property type="project" value="UniProtKB-UniRule"/>
</dbReference>
<reference evidence="9 10" key="1">
    <citation type="submission" date="2019-07" db="EMBL/GenBank/DDBJ databases">
        <title>Genome sequence of Acholeplasma laidlawii strain with increased resistance to erythromycin.</title>
        <authorList>
            <person name="Medvedeva E.S."/>
            <person name="Baranova N.B."/>
            <person name="Siniagina M.N."/>
            <person name="Mouzykantov A."/>
            <person name="Chernova O.A."/>
            <person name="Chernov V.M."/>
        </authorList>
    </citation>
    <scope>NUCLEOTIDE SEQUENCE [LARGE SCALE GENOMIC DNA]</scope>
    <source>
        <strain evidence="9 10">PG8REry</strain>
    </source>
</reference>
<feature type="zinc finger region" description="C4-type" evidence="7">
    <location>
        <begin position="56"/>
        <end position="71"/>
    </location>
</feature>
<evidence type="ECO:0000259" key="8">
    <source>
        <dbReference type="PROSITE" id="PS50880"/>
    </source>
</evidence>
<dbReference type="InterPro" id="IPR023627">
    <property type="entry name" value="Rcmb_RecR"/>
</dbReference>
<dbReference type="InterPro" id="IPR034137">
    <property type="entry name" value="TOPRIM_RecR"/>
</dbReference>
<dbReference type="EMBL" id="VKID01000002">
    <property type="protein sequence ID" value="TRX99354.1"/>
    <property type="molecule type" value="Genomic_DNA"/>
</dbReference>
<keyword evidence="4 7" id="KW-0862">Zinc</keyword>
<dbReference type="PROSITE" id="PS50880">
    <property type="entry name" value="TOPRIM"/>
    <property type="match status" value="1"/>
</dbReference>
<dbReference type="PANTHER" id="PTHR30446:SF0">
    <property type="entry name" value="RECOMBINATION PROTEIN RECR"/>
    <property type="match status" value="1"/>
</dbReference>
<dbReference type="InterPro" id="IPR000093">
    <property type="entry name" value="DNA_Rcmb_RecR"/>
</dbReference>
<dbReference type="HAMAP" id="MF_00017">
    <property type="entry name" value="RecR"/>
    <property type="match status" value="1"/>
</dbReference>
<feature type="domain" description="Toprim" evidence="8">
    <location>
        <begin position="79"/>
        <end position="172"/>
    </location>
</feature>
<dbReference type="GO" id="GO:0006281">
    <property type="term" value="P:DNA repair"/>
    <property type="evidence" value="ECO:0007669"/>
    <property type="project" value="UniProtKB-UniRule"/>
</dbReference>
<dbReference type="PANTHER" id="PTHR30446">
    <property type="entry name" value="RECOMBINATION PROTEIN RECR"/>
    <property type="match status" value="1"/>
</dbReference>
<evidence type="ECO:0000256" key="4">
    <source>
        <dbReference type="ARBA" id="ARBA00022833"/>
    </source>
</evidence>
<evidence type="ECO:0000256" key="1">
    <source>
        <dbReference type="ARBA" id="ARBA00022723"/>
    </source>
</evidence>
<protein>
    <recommendedName>
        <fullName evidence="7">Recombination protein RecR</fullName>
    </recommendedName>
</protein>
<evidence type="ECO:0000313" key="10">
    <source>
        <dbReference type="Proteomes" id="UP000315938"/>
    </source>
</evidence>
<accession>A0A553IGM9</accession>
<comment type="caution">
    <text evidence="9">The sequence shown here is derived from an EMBL/GenBank/DDBJ whole genome shotgun (WGS) entry which is preliminary data.</text>
</comment>
<name>A0A553IGM9_ACHLA</name>
<dbReference type="NCBIfam" id="TIGR00615">
    <property type="entry name" value="recR"/>
    <property type="match status" value="1"/>
</dbReference>
<dbReference type="Pfam" id="PF21175">
    <property type="entry name" value="RecR_C"/>
    <property type="match status" value="1"/>
</dbReference>
<dbReference type="CDD" id="cd01025">
    <property type="entry name" value="TOPRIM_recR"/>
    <property type="match status" value="1"/>
</dbReference>
<dbReference type="AlphaFoldDB" id="A0A553IGM9"/>
<dbReference type="Gene3D" id="6.10.250.240">
    <property type="match status" value="1"/>
</dbReference>
<dbReference type="GO" id="GO:0006310">
    <property type="term" value="P:DNA recombination"/>
    <property type="evidence" value="ECO:0007669"/>
    <property type="project" value="UniProtKB-UniRule"/>
</dbReference>
<evidence type="ECO:0000256" key="2">
    <source>
        <dbReference type="ARBA" id="ARBA00022763"/>
    </source>
</evidence>
<dbReference type="Pfam" id="PF13662">
    <property type="entry name" value="Toprim_4"/>
    <property type="match status" value="1"/>
</dbReference>
<keyword evidence="6 7" id="KW-0234">DNA repair</keyword>
<evidence type="ECO:0000256" key="3">
    <source>
        <dbReference type="ARBA" id="ARBA00022771"/>
    </source>
</evidence>
<gene>
    <name evidence="7 9" type="primary">recR</name>
    <name evidence="9" type="ORF">FNV44_06545</name>
</gene>
<dbReference type="OMA" id="DVMAIEN"/>
<dbReference type="Proteomes" id="UP000315938">
    <property type="component" value="Unassembled WGS sequence"/>
</dbReference>
<dbReference type="SMART" id="SM00493">
    <property type="entry name" value="TOPRIM"/>
    <property type="match status" value="1"/>
</dbReference>
<dbReference type="SUPFAM" id="SSF111304">
    <property type="entry name" value="Recombination protein RecR"/>
    <property type="match status" value="1"/>
</dbReference>
<evidence type="ECO:0000313" key="9">
    <source>
        <dbReference type="EMBL" id="TRX99354.1"/>
    </source>
</evidence>
<evidence type="ECO:0000256" key="7">
    <source>
        <dbReference type="HAMAP-Rule" id="MF_00017"/>
    </source>
</evidence>
<dbReference type="InterPro" id="IPR003583">
    <property type="entry name" value="Hlx-hairpin-Hlx_DNA-bd_motif"/>
</dbReference>
<comment type="similarity">
    <text evidence="7">Belongs to the RecR family.</text>
</comment>
<dbReference type="RefSeq" id="WP_012243322.1">
    <property type="nucleotide sequence ID" value="NZ_CP103951.1"/>
</dbReference>
<dbReference type="GO" id="GO:0008270">
    <property type="term" value="F:zinc ion binding"/>
    <property type="evidence" value="ECO:0007669"/>
    <property type="project" value="UniProtKB-KW"/>
</dbReference>
<proteinExistence type="inferred from homology"/>
<keyword evidence="3 7" id="KW-0863">Zinc-finger</keyword>
<dbReference type="Gene3D" id="1.10.8.420">
    <property type="entry name" value="RecR Domain 1"/>
    <property type="match status" value="1"/>
</dbReference>
<dbReference type="GeneID" id="41339529"/>
<dbReference type="SMART" id="SM00278">
    <property type="entry name" value="HhH1"/>
    <property type="match status" value="1"/>
</dbReference>